<reference evidence="7 9" key="2">
    <citation type="submission" date="2018-12" db="EMBL/GenBank/DDBJ databases">
        <authorList>
            <consortium name="Pathogen Informatics"/>
        </authorList>
    </citation>
    <scope>NUCLEOTIDE SEQUENCE [LARGE SCALE GENOMIC DNA]</scope>
    <source>
        <strain evidence="7 9">NCTC12735</strain>
        <plasmid evidence="9">9</plasmid>
    </source>
</reference>
<protein>
    <submittedName>
        <fullName evidence="6">Protein capL</fullName>
        <ecNumber evidence="7">1.1.1.22</ecNumber>
    </submittedName>
</protein>
<dbReference type="InterPro" id="IPR014027">
    <property type="entry name" value="UDP-Glc/GDP-Man_DH_C"/>
</dbReference>
<comment type="similarity">
    <text evidence="1 4">Belongs to the UDP-glucose/GDP-mannose dehydrogenase family.</text>
</comment>
<name>A0A0W0R5L3_9GAMM</name>
<dbReference type="InterPro" id="IPR028359">
    <property type="entry name" value="UDP_ManNAc/GlcNAc_DH"/>
</dbReference>
<dbReference type="KEGG" id="ladl:NCTC12735_00529"/>
<gene>
    <name evidence="6" type="primary">capL</name>
    <name evidence="6" type="ORF">Lade_0971</name>
    <name evidence="7" type="ORF">NCTC12735_00529</name>
</gene>
<dbReference type="STRING" id="45056.Lade_0971"/>
<proteinExistence type="inferred from homology"/>
<evidence type="ECO:0000313" key="7">
    <source>
        <dbReference type="EMBL" id="VEH84909.1"/>
    </source>
</evidence>
<dbReference type="InterPro" id="IPR008927">
    <property type="entry name" value="6-PGluconate_DH-like_C_sf"/>
</dbReference>
<evidence type="ECO:0000259" key="5">
    <source>
        <dbReference type="SMART" id="SM00984"/>
    </source>
</evidence>
<dbReference type="SUPFAM" id="SSF52413">
    <property type="entry name" value="UDP-glucose/GDP-mannose dehydrogenase C-terminal domain"/>
    <property type="match status" value="1"/>
</dbReference>
<dbReference type="PIRSF" id="PIRSF000124">
    <property type="entry name" value="UDPglc_GDPman_dh"/>
    <property type="match status" value="1"/>
</dbReference>
<dbReference type="PIRSF" id="PIRSF500136">
    <property type="entry name" value="UDP_ManNAc_DH"/>
    <property type="match status" value="1"/>
</dbReference>
<evidence type="ECO:0000313" key="8">
    <source>
        <dbReference type="Proteomes" id="UP000054859"/>
    </source>
</evidence>
<organism evidence="6 8">
    <name type="scientific">Legionella adelaidensis</name>
    <dbReference type="NCBI Taxonomy" id="45056"/>
    <lineage>
        <taxon>Bacteria</taxon>
        <taxon>Pseudomonadati</taxon>
        <taxon>Pseudomonadota</taxon>
        <taxon>Gammaproteobacteria</taxon>
        <taxon>Legionellales</taxon>
        <taxon>Legionellaceae</taxon>
        <taxon>Legionella</taxon>
    </lineage>
</organism>
<dbReference type="GO" id="GO:0051287">
    <property type="term" value="F:NAD binding"/>
    <property type="evidence" value="ECO:0007669"/>
    <property type="project" value="InterPro"/>
</dbReference>
<keyword evidence="2 7" id="KW-0560">Oxidoreductase</keyword>
<dbReference type="Pfam" id="PF00984">
    <property type="entry name" value="UDPG_MGDP_dh"/>
    <property type="match status" value="1"/>
</dbReference>
<accession>A0A0W0R5L3</accession>
<dbReference type="InterPro" id="IPR036220">
    <property type="entry name" value="UDP-Glc/GDP-Man_DH_C_sf"/>
</dbReference>
<dbReference type="Proteomes" id="UP000281170">
    <property type="component" value="Plasmid 9"/>
</dbReference>
<evidence type="ECO:0000313" key="6">
    <source>
        <dbReference type="EMBL" id="KTC66313.1"/>
    </source>
</evidence>
<evidence type="ECO:0000256" key="1">
    <source>
        <dbReference type="ARBA" id="ARBA00006601"/>
    </source>
</evidence>
<sequence>MKPEIAIIGVGYVGLELVLAFAKAKVKVYGYDIDENRIRSLRATKKNAFLLFTHSKEDIKNVNYFIIAVPTTLNDHHIPDLLPIKNASRLIGSLLKKGDTVIIESSLFPGATEEIVIPLLEEGSGLKSGEDFFVGFSPERLDPGSSHSSLENSVKVYAGQNDIAAKKIEELYQKLPIKLYKVSSLKSAEACKLIENIQRDVNIALMNEYAMLLNKMGIPSSEVFNAAATKWNFLSYKPGLVGGYCIPINPYYLLYQANKYGIDANLIRTARQVNENFIYFILHVLLKLLNNSHLSLKQSKVAILGLSYKPDISETRFSLALSLYYLLVDYGFTVFPIDPCVDKHSLPFELCTIDSIPSCDAILVLQEHAVFKEWGIEKITKKLNYSGIFMDIPGIFINGKKYREFCYWSL</sequence>
<evidence type="ECO:0000256" key="2">
    <source>
        <dbReference type="ARBA" id="ARBA00023002"/>
    </source>
</evidence>
<dbReference type="Proteomes" id="UP000054859">
    <property type="component" value="Unassembled WGS sequence"/>
</dbReference>
<dbReference type="PANTHER" id="PTHR43491">
    <property type="entry name" value="UDP-N-ACETYL-D-MANNOSAMINE DEHYDROGENASE"/>
    <property type="match status" value="1"/>
</dbReference>
<dbReference type="AlphaFoldDB" id="A0A0W0R5L3"/>
<dbReference type="GO" id="GO:0000271">
    <property type="term" value="P:polysaccharide biosynthetic process"/>
    <property type="evidence" value="ECO:0007669"/>
    <property type="project" value="InterPro"/>
</dbReference>
<dbReference type="InterPro" id="IPR014026">
    <property type="entry name" value="UDP-Glc/GDP-Man_DH_dimer"/>
</dbReference>
<keyword evidence="8" id="KW-1185">Reference proteome</keyword>
<dbReference type="GO" id="GO:0016628">
    <property type="term" value="F:oxidoreductase activity, acting on the CH-CH group of donors, NAD or NADP as acceptor"/>
    <property type="evidence" value="ECO:0007669"/>
    <property type="project" value="InterPro"/>
</dbReference>
<keyword evidence="7" id="KW-0614">Plasmid</keyword>
<dbReference type="InterPro" id="IPR036291">
    <property type="entry name" value="NAD(P)-bd_dom_sf"/>
</dbReference>
<dbReference type="InterPro" id="IPR001732">
    <property type="entry name" value="UDP-Glc/GDP-Man_DH_N"/>
</dbReference>
<dbReference type="EMBL" id="LR134418">
    <property type="protein sequence ID" value="VEH84909.1"/>
    <property type="molecule type" value="Genomic_DNA"/>
</dbReference>
<dbReference type="InterPro" id="IPR017476">
    <property type="entry name" value="UDP-Glc/GDP-Man"/>
</dbReference>
<feature type="domain" description="UDP-glucose/GDP-mannose dehydrogenase C-terminal" evidence="5">
    <location>
        <begin position="302"/>
        <end position="398"/>
    </location>
</feature>
<dbReference type="SUPFAM" id="SSF48179">
    <property type="entry name" value="6-phosphogluconate dehydrogenase C-terminal domain-like"/>
    <property type="match status" value="1"/>
</dbReference>
<dbReference type="GO" id="GO:0003979">
    <property type="term" value="F:UDP-glucose 6-dehydrogenase activity"/>
    <property type="evidence" value="ECO:0007669"/>
    <property type="project" value="UniProtKB-EC"/>
</dbReference>
<evidence type="ECO:0000256" key="3">
    <source>
        <dbReference type="ARBA" id="ARBA00023027"/>
    </source>
</evidence>
<dbReference type="EC" id="1.1.1.22" evidence="7"/>
<evidence type="ECO:0000313" key="9">
    <source>
        <dbReference type="Proteomes" id="UP000281170"/>
    </source>
</evidence>
<dbReference type="SMART" id="SM00984">
    <property type="entry name" value="UDPG_MGDP_dh_C"/>
    <property type="match status" value="1"/>
</dbReference>
<dbReference type="OrthoDB" id="9803238at2"/>
<keyword evidence="3" id="KW-0520">NAD</keyword>
<evidence type="ECO:0000256" key="4">
    <source>
        <dbReference type="PIRNR" id="PIRNR000124"/>
    </source>
</evidence>
<reference evidence="6 8" key="1">
    <citation type="submission" date="2015-11" db="EMBL/GenBank/DDBJ databases">
        <title>Identification of large and diverse effector repertoires of 38 Legionella species.</title>
        <authorList>
            <person name="Burstein D."/>
            <person name="Amaro F."/>
            <person name="Zusman T."/>
            <person name="Lifshitz Z."/>
            <person name="Cohen O."/>
            <person name="Gilbert J.A."/>
            <person name="Pupko T."/>
            <person name="Shuman H.A."/>
            <person name="Segal G."/>
        </authorList>
    </citation>
    <scope>NUCLEOTIDE SEQUENCE [LARGE SCALE GENOMIC DNA]</scope>
    <source>
        <strain evidence="6 8">1762-AUS-E</strain>
    </source>
</reference>
<dbReference type="Pfam" id="PF03721">
    <property type="entry name" value="UDPG_MGDP_dh_N"/>
    <property type="match status" value="1"/>
</dbReference>
<dbReference type="Pfam" id="PF03720">
    <property type="entry name" value="UDPG_MGDP_dh_C"/>
    <property type="match status" value="1"/>
</dbReference>
<dbReference type="SUPFAM" id="SSF51735">
    <property type="entry name" value="NAD(P)-binding Rossmann-fold domains"/>
    <property type="match status" value="1"/>
</dbReference>
<dbReference type="Gene3D" id="3.40.50.720">
    <property type="entry name" value="NAD(P)-binding Rossmann-like Domain"/>
    <property type="match status" value="2"/>
</dbReference>
<dbReference type="RefSeq" id="WP_058462000.1">
    <property type="nucleotide sequence ID" value="NZ_CAAAHS010000002.1"/>
</dbReference>
<dbReference type="PATRIC" id="fig|45056.6.peg.1006"/>
<geneLocation type="plasmid" evidence="7 9">
    <name>9</name>
</geneLocation>
<dbReference type="EMBL" id="LNKA01000001">
    <property type="protein sequence ID" value="KTC66313.1"/>
    <property type="molecule type" value="Genomic_DNA"/>
</dbReference>
<dbReference type="NCBIfam" id="TIGR03026">
    <property type="entry name" value="NDP-sugDHase"/>
    <property type="match status" value="1"/>
</dbReference>
<dbReference type="PANTHER" id="PTHR43491:SF2">
    <property type="entry name" value="UDP-N-ACETYL-D-MANNOSAMINE DEHYDROGENASE"/>
    <property type="match status" value="1"/>
</dbReference>